<dbReference type="Pfam" id="PF07729">
    <property type="entry name" value="FCD"/>
    <property type="match status" value="1"/>
</dbReference>
<keyword evidence="1" id="KW-0805">Transcription regulation</keyword>
<dbReference type="SMART" id="SM00895">
    <property type="entry name" value="FCD"/>
    <property type="match status" value="1"/>
</dbReference>
<dbReference type="InterPro" id="IPR008920">
    <property type="entry name" value="TF_FadR/GntR_C"/>
</dbReference>
<protein>
    <submittedName>
        <fullName evidence="5">GntR family transcriptional regulator</fullName>
    </submittedName>
</protein>
<dbReference type="InterPro" id="IPR000524">
    <property type="entry name" value="Tscrpt_reg_HTH_GntR"/>
</dbReference>
<dbReference type="PANTHER" id="PTHR43537">
    <property type="entry name" value="TRANSCRIPTIONAL REGULATOR, GNTR FAMILY"/>
    <property type="match status" value="1"/>
</dbReference>
<keyword evidence="6" id="KW-1185">Reference proteome</keyword>
<dbReference type="AlphaFoldDB" id="A0A8J3YIX7"/>
<proteinExistence type="predicted"/>
<reference evidence="5" key="1">
    <citation type="submission" date="2021-01" db="EMBL/GenBank/DDBJ databases">
        <title>Whole genome shotgun sequence of Virgisporangium aliadipatigenens NBRC 105644.</title>
        <authorList>
            <person name="Komaki H."/>
            <person name="Tamura T."/>
        </authorList>
    </citation>
    <scope>NUCLEOTIDE SEQUENCE</scope>
    <source>
        <strain evidence="5">NBRC 105644</strain>
    </source>
</reference>
<keyword evidence="3" id="KW-0804">Transcription</keyword>
<dbReference type="RefSeq" id="WP_203898580.1">
    <property type="nucleotide sequence ID" value="NZ_BOPF01000006.1"/>
</dbReference>
<sequence>MAADFRPVIVPRAFEDVLRQLKDAIADGSLNAGDRLPPERELAEQFRVSRTSVREALRVLEALGIIGVRRGADNGAVLLSEPSNVFTTVLDLLVTLRHVPVADVVEFRVMVESTAARHLAAHRVPSVTDALDALLVEMENPELARADFHRLDALFHIAMVRAAGNKLLDLVETAADGILRRLITDVALVGADWPAVRTRLIAEHRAIHAAIAAGDPHRAADLVTRHVEHWGGLVGELRPG</sequence>
<evidence type="ECO:0000256" key="3">
    <source>
        <dbReference type="ARBA" id="ARBA00023163"/>
    </source>
</evidence>
<dbReference type="EMBL" id="BOPF01000006">
    <property type="protein sequence ID" value="GIJ45018.1"/>
    <property type="molecule type" value="Genomic_DNA"/>
</dbReference>
<dbReference type="Proteomes" id="UP000619260">
    <property type="component" value="Unassembled WGS sequence"/>
</dbReference>
<dbReference type="InterPro" id="IPR036390">
    <property type="entry name" value="WH_DNA-bd_sf"/>
</dbReference>
<dbReference type="SUPFAM" id="SSF46785">
    <property type="entry name" value="Winged helix' DNA-binding domain"/>
    <property type="match status" value="1"/>
</dbReference>
<evidence type="ECO:0000313" key="6">
    <source>
        <dbReference type="Proteomes" id="UP000619260"/>
    </source>
</evidence>
<dbReference type="PRINTS" id="PR00035">
    <property type="entry name" value="HTHGNTR"/>
</dbReference>
<organism evidence="5 6">
    <name type="scientific">Virgisporangium aliadipatigenens</name>
    <dbReference type="NCBI Taxonomy" id="741659"/>
    <lineage>
        <taxon>Bacteria</taxon>
        <taxon>Bacillati</taxon>
        <taxon>Actinomycetota</taxon>
        <taxon>Actinomycetes</taxon>
        <taxon>Micromonosporales</taxon>
        <taxon>Micromonosporaceae</taxon>
        <taxon>Virgisporangium</taxon>
    </lineage>
</organism>
<feature type="domain" description="HTH gntR-type" evidence="4">
    <location>
        <begin position="11"/>
        <end position="81"/>
    </location>
</feature>
<dbReference type="CDD" id="cd07377">
    <property type="entry name" value="WHTH_GntR"/>
    <property type="match status" value="1"/>
</dbReference>
<dbReference type="PANTHER" id="PTHR43537:SF49">
    <property type="entry name" value="TRANSCRIPTIONAL REGULATORY PROTEIN"/>
    <property type="match status" value="1"/>
</dbReference>
<evidence type="ECO:0000259" key="4">
    <source>
        <dbReference type="PROSITE" id="PS50949"/>
    </source>
</evidence>
<dbReference type="SMART" id="SM00345">
    <property type="entry name" value="HTH_GNTR"/>
    <property type="match status" value="1"/>
</dbReference>
<dbReference type="GO" id="GO:0003677">
    <property type="term" value="F:DNA binding"/>
    <property type="evidence" value="ECO:0007669"/>
    <property type="project" value="UniProtKB-KW"/>
</dbReference>
<comment type="caution">
    <text evidence="5">The sequence shown here is derived from an EMBL/GenBank/DDBJ whole genome shotgun (WGS) entry which is preliminary data.</text>
</comment>
<evidence type="ECO:0000313" key="5">
    <source>
        <dbReference type="EMBL" id="GIJ45018.1"/>
    </source>
</evidence>
<dbReference type="InterPro" id="IPR011711">
    <property type="entry name" value="GntR_C"/>
</dbReference>
<name>A0A8J3YIX7_9ACTN</name>
<keyword evidence="2" id="KW-0238">DNA-binding</keyword>
<dbReference type="PROSITE" id="PS50949">
    <property type="entry name" value="HTH_GNTR"/>
    <property type="match status" value="1"/>
</dbReference>
<dbReference type="GO" id="GO:0003700">
    <property type="term" value="F:DNA-binding transcription factor activity"/>
    <property type="evidence" value="ECO:0007669"/>
    <property type="project" value="InterPro"/>
</dbReference>
<dbReference type="Gene3D" id="1.10.10.10">
    <property type="entry name" value="Winged helix-like DNA-binding domain superfamily/Winged helix DNA-binding domain"/>
    <property type="match status" value="1"/>
</dbReference>
<dbReference type="InterPro" id="IPR036388">
    <property type="entry name" value="WH-like_DNA-bd_sf"/>
</dbReference>
<dbReference type="Pfam" id="PF00392">
    <property type="entry name" value="GntR"/>
    <property type="match status" value="1"/>
</dbReference>
<accession>A0A8J3YIX7</accession>
<dbReference type="SUPFAM" id="SSF48008">
    <property type="entry name" value="GntR ligand-binding domain-like"/>
    <property type="match status" value="1"/>
</dbReference>
<evidence type="ECO:0000256" key="2">
    <source>
        <dbReference type="ARBA" id="ARBA00023125"/>
    </source>
</evidence>
<dbReference type="Gene3D" id="1.20.120.530">
    <property type="entry name" value="GntR ligand-binding domain-like"/>
    <property type="match status" value="1"/>
</dbReference>
<gene>
    <name evidence="5" type="ORF">Val02_19040</name>
</gene>
<evidence type="ECO:0000256" key="1">
    <source>
        <dbReference type="ARBA" id="ARBA00023015"/>
    </source>
</evidence>